<comment type="subcellular location">
    <subcellularLocation>
        <location evidence="1">Membrane</location>
        <topology evidence="1">Multi-pass membrane protein</topology>
    </subcellularLocation>
</comment>
<dbReference type="PANTHER" id="PTHR11654">
    <property type="entry name" value="OLIGOPEPTIDE TRANSPORTER-RELATED"/>
    <property type="match status" value="1"/>
</dbReference>
<feature type="transmembrane region" description="Helical" evidence="7">
    <location>
        <begin position="101"/>
        <end position="120"/>
    </location>
</feature>
<evidence type="ECO:0000256" key="5">
    <source>
        <dbReference type="ARBA" id="ARBA00022989"/>
    </source>
</evidence>
<feature type="transmembrane region" description="Helical" evidence="7">
    <location>
        <begin position="365"/>
        <end position="382"/>
    </location>
</feature>
<name>A9NW85_PICSI</name>
<feature type="transmembrane region" description="Helical" evidence="7">
    <location>
        <begin position="402"/>
        <end position="423"/>
    </location>
</feature>
<evidence type="ECO:0000256" key="3">
    <source>
        <dbReference type="ARBA" id="ARBA00022553"/>
    </source>
</evidence>
<dbReference type="GO" id="GO:0042937">
    <property type="term" value="F:tripeptide transmembrane transporter activity"/>
    <property type="evidence" value="ECO:0007669"/>
    <property type="project" value="InterPro"/>
</dbReference>
<dbReference type="PROSITE" id="PS01022">
    <property type="entry name" value="PTR2_1"/>
    <property type="match status" value="1"/>
</dbReference>
<proteinExistence type="evidence at transcript level"/>
<dbReference type="CDD" id="cd17417">
    <property type="entry name" value="MFS_NPF5"/>
    <property type="match status" value="1"/>
</dbReference>
<feature type="transmembrane region" description="Helical" evidence="7">
    <location>
        <begin position="37"/>
        <end position="61"/>
    </location>
</feature>
<evidence type="ECO:0000256" key="4">
    <source>
        <dbReference type="ARBA" id="ARBA00022692"/>
    </source>
</evidence>
<feature type="transmembrane region" description="Helical" evidence="7">
    <location>
        <begin position="527"/>
        <end position="546"/>
    </location>
</feature>
<dbReference type="GO" id="GO:0071916">
    <property type="term" value="F:dipeptide transmembrane transporter activity"/>
    <property type="evidence" value="ECO:0007669"/>
    <property type="project" value="InterPro"/>
</dbReference>
<evidence type="ECO:0000256" key="1">
    <source>
        <dbReference type="ARBA" id="ARBA00004141"/>
    </source>
</evidence>
<feature type="transmembrane region" description="Helical" evidence="7">
    <location>
        <begin position="176"/>
        <end position="195"/>
    </location>
</feature>
<feature type="transmembrane region" description="Helical" evidence="7">
    <location>
        <begin position="76"/>
        <end position="94"/>
    </location>
</feature>
<dbReference type="InterPro" id="IPR018456">
    <property type="entry name" value="PTR2_symporter_CS"/>
</dbReference>
<feature type="transmembrane region" description="Helical" evidence="7">
    <location>
        <begin position="327"/>
        <end position="345"/>
    </location>
</feature>
<evidence type="ECO:0000256" key="2">
    <source>
        <dbReference type="ARBA" id="ARBA00005982"/>
    </source>
</evidence>
<dbReference type="AlphaFoldDB" id="A9NW85"/>
<comment type="similarity">
    <text evidence="2">Belongs to the major facilitator superfamily. Proton-dependent oligopeptide transporter (POT/PTR) (TC 2.A.17) family.</text>
</comment>
<dbReference type="Pfam" id="PF00854">
    <property type="entry name" value="PTR2"/>
    <property type="match status" value="1"/>
</dbReference>
<dbReference type="InterPro" id="IPR036259">
    <property type="entry name" value="MFS_trans_sf"/>
</dbReference>
<evidence type="ECO:0000256" key="6">
    <source>
        <dbReference type="ARBA" id="ARBA00023136"/>
    </source>
</evidence>
<keyword evidence="5 7" id="KW-1133">Transmembrane helix</keyword>
<keyword evidence="3" id="KW-0597">Phosphoprotein</keyword>
<accession>A9NW85</accession>
<protein>
    <recommendedName>
        <fullName evidence="9">Major facilitator superfamily (MFS) profile domain-containing protein</fullName>
    </recommendedName>
</protein>
<dbReference type="InterPro" id="IPR044739">
    <property type="entry name" value="NRT1/PTR"/>
</dbReference>
<dbReference type="GO" id="GO:0016020">
    <property type="term" value="C:membrane"/>
    <property type="evidence" value="ECO:0007669"/>
    <property type="project" value="UniProtKB-SubCell"/>
</dbReference>
<evidence type="ECO:0008006" key="9">
    <source>
        <dbReference type="Google" id="ProtNLM"/>
    </source>
</evidence>
<feature type="transmembrane region" description="Helical" evidence="7">
    <location>
        <begin position="486"/>
        <end position="507"/>
    </location>
</feature>
<evidence type="ECO:0000313" key="8">
    <source>
        <dbReference type="EMBL" id="ABK24896.1"/>
    </source>
</evidence>
<organism evidence="8">
    <name type="scientific">Picea sitchensis</name>
    <name type="common">Sitka spruce</name>
    <name type="synonym">Pinus sitchensis</name>
    <dbReference type="NCBI Taxonomy" id="3332"/>
    <lineage>
        <taxon>Eukaryota</taxon>
        <taxon>Viridiplantae</taxon>
        <taxon>Streptophyta</taxon>
        <taxon>Embryophyta</taxon>
        <taxon>Tracheophyta</taxon>
        <taxon>Spermatophyta</taxon>
        <taxon>Pinopsida</taxon>
        <taxon>Pinidae</taxon>
        <taxon>Conifers I</taxon>
        <taxon>Pinales</taxon>
        <taxon>Pinaceae</taxon>
        <taxon>Picea</taxon>
    </lineage>
</organism>
<reference evidence="8" key="1">
    <citation type="journal article" date="2008" name="BMC Genomics">
        <title>A conifer genomics resource of 200,000 spruce (Picea spp.) ESTs and 6,464 high-quality, sequence-finished full-length cDNAs for Sitka spruce (Picea sitchensis).</title>
        <authorList>
            <person name="Ralph S.G."/>
            <person name="Chun H.J."/>
            <person name="Kolosova N."/>
            <person name="Cooper D."/>
            <person name="Oddy C."/>
            <person name="Ritland C.E."/>
            <person name="Kirkpatrick R."/>
            <person name="Moore R."/>
            <person name="Barber S."/>
            <person name="Holt R.A."/>
            <person name="Jones S.J."/>
            <person name="Marra M.A."/>
            <person name="Douglas C.J."/>
            <person name="Ritland K."/>
            <person name="Bohlmann J."/>
        </authorList>
    </citation>
    <scope>NUCLEOTIDE SEQUENCE</scope>
    <source>
        <tissue evidence="8">Bark</tissue>
    </source>
</reference>
<dbReference type="SUPFAM" id="SSF103473">
    <property type="entry name" value="MFS general substrate transporter"/>
    <property type="match status" value="1"/>
</dbReference>
<feature type="transmembrane region" description="Helical" evidence="7">
    <location>
        <begin position="207"/>
        <end position="226"/>
    </location>
</feature>
<sequence length="574" mass="64293">MEEDHSSSFTSFVGDGSVDLHGRSVSRAHTGRWKASLFIIGVEMAERFAYAGILANLVIYLTDVMDESTATAAKNVNVWTGVASMLPFLGAFVADSYLGRYWTIALSSVIYLLGLILVTLSASLKSLNQIGFFFFSIYLVALGQGGHKPCLEAFGADQFEEDDPIEKKHKSSFFNYWYCGICIGSLIGVTVLVYIQDNVGWDLGFGIPAMTMAIALFIFLCGTRFYRHKLPGGSPLTRIIHVFVATFHKWNVSTSHQEKKEVAAAAERELLKFGSRRQYLPTDQFRFLDKATIEDKLDYECKTTRNWRLCTVEDVEDVKAILGLSPIWMSCLIFGVVFAQSSTFFTKQGATMDRKIGKHFEIPAASLQGFISLSIILLLPVYDRIFVPNARKLTGNERGITFLQRIGTGMFISILSMIVAALAEIRRIKAAKDNGLIDMPEATIPLSISLLLPQYILFGIADVFTMVGLQEYFYDQMPDTMKTLGIAVYLSVFGVGSFLSSIIILVTEKLGGSRWFVNNLNKAHLDYFYWLLASLSAINFFIYMFLASRYKYKNAQNNISYQEESCRARTLLPS</sequence>
<dbReference type="Gene3D" id="1.20.1250.20">
    <property type="entry name" value="MFS general substrate transporter like domains"/>
    <property type="match status" value="1"/>
</dbReference>
<dbReference type="InterPro" id="IPR000109">
    <property type="entry name" value="POT_fam"/>
</dbReference>
<evidence type="ECO:0000256" key="7">
    <source>
        <dbReference type="SAM" id="Phobius"/>
    </source>
</evidence>
<dbReference type="EMBL" id="EF085593">
    <property type="protein sequence ID" value="ABK24896.1"/>
    <property type="molecule type" value="mRNA"/>
</dbReference>
<keyword evidence="4 7" id="KW-0812">Transmembrane</keyword>
<keyword evidence="6 7" id="KW-0472">Membrane</keyword>